<keyword evidence="3 4" id="KW-0067">ATP-binding</keyword>
<dbReference type="Gene3D" id="2.60.34.10">
    <property type="entry name" value="Substrate Binding Domain Of DNAk, Chain A, domain 1"/>
    <property type="match status" value="1"/>
</dbReference>
<evidence type="ECO:0000256" key="3">
    <source>
        <dbReference type="ARBA" id="ARBA00022840"/>
    </source>
</evidence>
<keyword evidence="2 4" id="KW-0547">Nucleotide-binding</keyword>
<dbReference type="GeneID" id="43581511"/>
<dbReference type="InterPro" id="IPR018181">
    <property type="entry name" value="Heat_shock_70_CS"/>
</dbReference>
<dbReference type="FunFam" id="3.90.640.10:FF:000010">
    <property type="entry name" value="heat shock 70 kDa protein 14"/>
    <property type="match status" value="1"/>
</dbReference>
<dbReference type="Gene3D" id="3.30.420.40">
    <property type="match status" value="2"/>
</dbReference>
<dbReference type="GO" id="GO:0005524">
    <property type="term" value="F:ATP binding"/>
    <property type="evidence" value="ECO:0007669"/>
    <property type="project" value="UniProtKB-KW"/>
</dbReference>
<sequence length="616" mass="68649">MTGKAIGIDLGTTNCCVAYYSKGLKVIEHGPSVYLPSVVTYSSKDRVHIGLDALDKSVENPKTTISNSKRFIGLCKDDPAVIKDSKFIPYEIVNQDGKVAFKLEFDNDNDTKIVCPVTVASILLSKIKTNAENFFKQPVESAVITVPAYFNNMQREATKLAAETAGLRVLSIINEPTAAAIAYGIETDFDNDLEKIDHLSNPKKGKNILVFDLGGGTFDVSIVNVLNDDYKVLATEGDSHLGGSDFDNRIFQYFTEEIKLHHDIDVSQDRFLKFRLLRACEEAKKNLSAFHKATISVHGITNQSQYKSTITRRQFESSCNDLFEKTQNTIKNAIKLANLTNEDIDFIVLVGGSSMIPYFNNMILNLLPHSKICKDVDPGHAVAFGAAWLAAVYSDDIEGNVSKIKFSDVTPLSLGIEVIFGEFLKIIEKNTAIPISITKMVTTCKDFQTVINFKVFQGERITSKDNYLLGQFLFDRIPAKLKGKVIIEVTFSIDENGILTVKAHEKSTRKQAHINISNSHDISPEKVLQIQAEAEAAIKQDHDAKELMKAKNDFSNFLYNKQHTYKNLKLTGAQEINARIRAASKNILSQDITINDIKREEVSLKNLIFSLEDLII</sequence>
<dbReference type="Pfam" id="PF00012">
    <property type="entry name" value="HSP70"/>
    <property type="match status" value="1"/>
</dbReference>
<dbReference type="EMBL" id="CABVLU010000002">
    <property type="protein sequence ID" value="VVT50291.1"/>
    <property type="molecule type" value="Genomic_DNA"/>
</dbReference>
<dbReference type="Proteomes" id="UP000398389">
    <property type="component" value="Unassembled WGS sequence"/>
</dbReference>
<dbReference type="InterPro" id="IPR029047">
    <property type="entry name" value="HSP70_peptide-bd_sf"/>
</dbReference>
<gene>
    <name evidence="5" type="ORF">SAPINGB_P002693</name>
</gene>
<evidence type="ECO:0000313" key="5">
    <source>
        <dbReference type="EMBL" id="VVT50291.1"/>
    </source>
</evidence>
<dbReference type="PRINTS" id="PR00301">
    <property type="entry name" value="HEATSHOCK70"/>
</dbReference>
<dbReference type="PROSITE" id="PS00329">
    <property type="entry name" value="HSP70_2"/>
    <property type="match status" value="1"/>
</dbReference>
<reference evidence="5 6" key="1">
    <citation type="submission" date="2019-09" db="EMBL/GenBank/DDBJ databases">
        <authorList>
            <person name="Brejova B."/>
        </authorList>
    </citation>
    <scope>NUCLEOTIDE SEQUENCE [LARGE SCALE GENOMIC DNA]</scope>
</reference>
<organism evidence="5 6">
    <name type="scientific">Magnusiomyces paraingens</name>
    <dbReference type="NCBI Taxonomy" id="2606893"/>
    <lineage>
        <taxon>Eukaryota</taxon>
        <taxon>Fungi</taxon>
        <taxon>Dikarya</taxon>
        <taxon>Ascomycota</taxon>
        <taxon>Saccharomycotina</taxon>
        <taxon>Dipodascomycetes</taxon>
        <taxon>Dipodascales</taxon>
        <taxon>Dipodascaceae</taxon>
        <taxon>Magnusiomyces</taxon>
    </lineage>
</organism>
<dbReference type="OrthoDB" id="2401965at2759"/>
<evidence type="ECO:0000256" key="2">
    <source>
        <dbReference type="ARBA" id="ARBA00022741"/>
    </source>
</evidence>
<evidence type="ECO:0000313" key="6">
    <source>
        <dbReference type="Proteomes" id="UP000398389"/>
    </source>
</evidence>
<dbReference type="CDD" id="cd24028">
    <property type="entry name" value="ASKHA_NBD_HSP70_HSPA1-like"/>
    <property type="match status" value="1"/>
</dbReference>
<evidence type="ECO:0000256" key="1">
    <source>
        <dbReference type="ARBA" id="ARBA00007381"/>
    </source>
</evidence>
<proteinExistence type="inferred from homology"/>
<name>A0A5E8BGE4_9ASCO</name>
<dbReference type="InterPro" id="IPR013126">
    <property type="entry name" value="Hsp_70_fam"/>
</dbReference>
<dbReference type="RefSeq" id="XP_031853302.1">
    <property type="nucleotide sequence ID" value="XM_031997411.1"/>
</dbReference>
<dbReference type="PANTHER" id="PTHR19375">
    <property type="entry name" value="HEAT SHOCK PROTEIN 70KDA"/>
    <property type="match status" value="1"/>
</dbReference>
<evidence type="ECO:0000256" key="4">
    <source>
        <dbReference type="RuleBase" id="RU003322"/>
    </source>
</evidence>
<dbReference type="PROSITE" id="PS00297">
    <property type="entry name" value="HSP70_1"/>
    <property type="match status" value="1"/>
</dbReference>
<dbReference type="GO" id="GO:0140662">
    <property type="term" value="F:ATP-dependent protein folding chaperone"/>
    <property type="evidence" value="ECO:0007669"/>
    <property type="project" value="InterPro"/>
</dbReference>
<dbReference type="SUPFAM" id="SSF53067">
    <property type="entry name" value="Actin-like ATPase domain"/>
    <property type="match status" value="2"/>
</dbReference>
<protein>
    <recommendedName>
        <fullName evidence="7">Heat shock protein 70</fullName>
    </recommendedName>
</protein>
<dbReference type="SUPFAM" id="SSF100920">
    <property type="entry name" value="Heat shock protein 70kD (HSP70), peptide-binding domain"/>
    <property type="match status" value="1"/>
</dbReference>
<evidence type="ECO:0008006" key="7">
    <source>
        <dbReference type="Google" id="ProtNLM"/>
    </source>
</evidence>
<comment type="similarity">
    <text evidence="1 4">Belongs to the heat shock protein 70 family.</text>
</comment>
<dbReference type="AlphaFoldDB" id="A0A5E8BGE4"/>
<keyword evidence="6" id="KW-1185">Reference proteome</keyword>
<dbReference type="Gene3D" id="3.90.640.10">
    <property type="entry name" value="Actin, Chain A, domain 4"/>
    <property type="match status" value="1"/>
</dbReference>
<dbReference type="InterPro" id="IPR043129">
    <property type="entry name" value="ATPase_NBD"/>
</dbReference>
<accession>A0A5E8BGE4</accession>